<organism evidence="1 2">
    <name type="scientific">Vermiconidia calcicola</name>
    <dbReference type="NCBI Taxonomy" id="1690605"/>
    <lineage>
        <taxon>Eukaryota</taxon>
        <taxon>Fungi</taxon>
        <taxon>Dikarya</taxon>
        <taxon>Ascomycota</taxon>
        <taxon>Pezizomycotina</taxon>
        <taxon>Dothideomycetes</taxon>
        <taxon>Dothideomycetidae</taxon>
        <taxon>Mycosphaerellales</taxon>
        <taxon>Extremaceae</taxon>
        <taxon>Vermiconidia</taxon>
    </lineage>
</organism>
<proteinExistence type="predicted"/>
<dbReference type="EMBL" id="JAUTXU010000095">
    <property type="protein sequence ID" value="KAK3709130.1"/>
    <property type="molecule type" value="Genomic_DNA"/>
</dbReference>
<accession>A0ACC3N4S8</accession>
<comment type="caution">
    <text evidence="1">The sequence shown here is derived from an EMBL/GenBank/DDBJ whole genome shotgun (WGS) entry which is preliminary data.</text>
</comment>
<dbReference type="Proteomes" id="UP001281147">
    <property type="component" value="Unassembled WGS sequence"/>
</dbReference>
<sequence length="781" mass="85223">MASSLFALLSQHSQIQTRKALILTGLQNDFLSPNGKLPVSIPPGFLDRLSDLVNEFREYGDVIWVRSHFAENRDINSGDAAGDTVIVGPIAQDRGQAVQSSTRDEQVSSSPTRKRKNSSDVSDSSTSEIAIAQSTGTESSGSNDESEVDEELFLTRTANREPCCIPGSMGADYPDEVKHIIDEKRDLQVIKTYYSAFASTSLLATLRAKLVTELYVCGCTTNLSAYATAMDAARYGIRINLIEDCLGYRRKDRHDTAINQLREIMSARVMTSVEVKQRLRNPPASSEADETELDEGSDIAVGEDAEVVHDGTVEVDSEEEEEDQATRLLVGPTAFRGRVLSCHTDATASSLPEAAATEPAPICPTESREPPDVSDGDSSSDPDDRTVRPSNQSSELTGDDVEHQLTRTTSDSGLAVDNESSWAGVRHKEPWVDIIEKDQTEHTGKVNKLPARPSHPGLAAMAAAVGLDPKTVNEYQLLMDEARLSNERVNSPKQNSEPLFGAEKEAESATSRISFNLLPPELAATIFDDLYGDITWQKMHHHTGEVPRLVCCQGTIGGDGSMPVYRHPSDQTLSIQSWTPAVDKIRKAAEEVVGHSLNHALIQLYRGGTDFISEHSDKTLDIVKDSFIVNVSFGAQRTMRLRTKRDALNTAKGSPTARITYRVPMPHNSMITMSLRTNAEYLHGIMADKRPSVELSEAEKAFGGQRISLTFRNIGTFLNGDSSRIWGQGAVAKAAEEANSVINAETVESEKVVGAFGAENQASAIDWDAIYGRGFDVLHLK</sequence>
<reference evidence="1" key="1">
    <citation type="submission" date="2023-07" db="EMBL/GenBank/DDBJ databases">
        <title>Black Yeasts Isolated from many extreme environments.</title>
        <authorList>
            <person name="Coleine C."/>
            <person name="Stajich J.E."/>
            <person name="Selbmann L."/>
        </authorList>
    </citation>
    <scope>NUCLEOTIDE SEQUENCE</scope>
    <source>
        <strain evidence="1">CCFEE 5714</strain>
    </source>
</reference>
<protein>
    <submittedName>
        <fullName evidence="1">Uncharacterized protein</fullName>
    </submittedName>
</protein>
<gene>
    <name evidence="1" type="ORF">LTR37_011109</name>
</gene>
<evidence type="ECO:0000313" key="2">
    <source>
        <dbReference type="Proteomes" id="UP001281147"/>
    </source>
</evidence>
<keyword evidence="2" id="KW-1185">Reference proteome</keyword>
<evidence type="ECO:0000313" key="1">
    <source>
        <dbReference type="EMBL" id="KAK3709130.1"/>
    </source>
</evidence>
<name>A0ACC3N4S8_9PEZI</name>